<evidence type="ECO:0000256" key="10">
    <source>
        <dbReference type="ARBA" id="ARBA00023049"/>
    </source>
</evidence>
<dbReference type="Gene3D" id="1.10.8.60">
    <property type="match status" value="1"/>
</dbReference>
<dbReference type="SUPFAM" id="SSF52540">
    <property type="entry name" value="P-loop containing nucleoside triphosphate hydrolases"/>
    <property type="match status" value="1"/>
</dbReference>
<dbReference type="PANTHER" id="PTHR23076:SF97">
    <property type="entry name" value="ATP-DEPENDENT ZINC METALLOPROTEASE YME1L1"/>
    <property type="match status" value="1"/>
</dbReference>
<dbReference type="SUPFAM" id="SSF140990">
    <property type="entry name" value="FtsH protease domain-like"/>
    <property type="match status" value="1"/>
</dbReference>
<keyword evidence="8" id="KW-0862">Zinc</keyword>
<dbReference type="InterPro" id="IPR003959">
    <property type="entry name" value="ATPase_AAA_core"/>
</dbReference>
<comment type="cofactor">
    <cofactor evidence="1">
        <name>Zn(2+)</name>
        <dbReference type="ChEBI" id="CHEBI:29105"/>
    </cofactor>
</comment>
<dbReference type="PROSITE" id="PS00674">
    <property type="entry name" value="AAA"/>
    <property type="match status" value="1"/>
</dbReference>
<dbReference type="FunFam" id="1.10.8.60:FF:000001">
    <property type="entry name" value="ATP-dependent zinc metalloprotease FtsH"/>
    <property type="match status" value="1"/>
</dbReference>
<dbReference type="InterPro" id="IPR000642">
    <property type="entry name" value="Peptidase_M41"/>
</dbReference>
<evidence type="ECO:0000256" key="3">
    <source>
        <dbReference type="ARBA" id="ARBA00010550"/>
    </source>
</evidence>
<proteinExistence type="inferred from homology"/>
<comment type="caution">
    <text evidence="13">The sequence shown here is derived from an EMBL/GenBank/DDBJ whole genome shotgun (WGS) entry which is preliminary data.</text>
</comment>
<dbReference type="InterPro" id="IPR041569">
    <property type="entry name" value="AAA_lid_3"/>
</dbReference>
<evidence type="ECO:0000256" key="1">
    <source>
        <dbReference type="ARBA" id="ARBA00001947"/>
    </source>
</evidence>
<keyword evidence="7" id="KW-0378">Hydrolase</keyword>
<dbReference type="GO" id="GO:0006508">
    <property type="term" value="P:proteolysis"/>
    <property type="evidence" value="ECO:0007669"/>
    <property type="project" value="UniProtKB-KW"/>
</dbReference>
<dbReference type="InterPro" id="IPR037219">
    <property type="entry name" value="Peptidase_M41-like"/>
</dbReference>
<dbReference type="Pfam" id="PF01434">
    <property type="entry name" value="Peptidase_M41"/>
    <property type="match status" value="1"/>
</dbReference>
<dbReference type="GO" id="GO:0016887">
    <property type="term" value="F:ATP hydrolysis activity"/>
    <property type="evidence" value="ECO:0007669"/>
    <property type="project" value="InterPro"/>
</dbReference>
<keyword evidence="9 11" id="KW-0067">ATP-binding</keyword>
<feature type="domain" description="AAA+ ATPase" evidence="12">
    <location>
        <begin position="57"/>
        <end position="193"/>
    </location>
</feature>
<dbReference type="Proteomes" id="UP000187209">
    <property type="component" value="Unassembled WGS sequence"/>
</dbReference>
<dbReference type="Gene3D" id="1.20.58.760">
    <property type="entry name" value="Peptidase M41"/>
    <property type="match status" value="1"/>
</dbReference>
<dbReference type="FunFam" id="3.40.50.300:FF:000352">
    <property type="entry name" value="ATP-dependent zinc metalloprotease FTSH 7, chloroplastic"/>
    <property type="match status" value="1"/>
</dbReference>
<sequence length="455" mass="50810">MIYLFKVGPSKPQSHVGEKSTTTFADVKGINECREELEEIVNILKNRGKYHKIGARMPRGILLTGPPGTGKTLLAKAIAGEAGVKFFNSSGSEFEEVFVGVGAKRIRDLFETAKKNSPSIIFIDEIDAVGGSRRGHGQYFHRQSLNQLLVEMDGFSERDNVIVIAATNLPESLDEALKRPGRFDKTIDIPMPDMKCRKDILDLYLGKISHDTSVNSEEIARSTSGFTGADLFNLVNMSMLAAIKAGRIECTNVDIEASKDRILLGVANKSMIFTDEEKYNIALHEAGHVLAILYTEGAEPLHKTSILRRGNSYGKTTQLPENDRVSLTKKQFLAFIDIKLAGKILQELANKKDDNSTQCSNDLLIATENAHKFIRTGMFDELFGLGYYEQKDDMGPMIKNKVDQSVNILLEQSYVRVKQMLKDKVELGEKLAKELVKRETLTKNEVLEIVNRYNE</sequence>
<comment type="similarity">
    <text evidence="3">In the N-terminal section; belongs to the AAA ATPase family.</text>
</comment>
<protein>
    <recommendedName>
        <fullName evidence="12">AAA+ ATPase domain-containing protein</fullName>
    </recommendedName>
</protein>
<evidence type="ECO:0000256" key="8">
    <source>
        <dbReference type="ARBA" id="ARBA00022833"/>
    </source>
</evidence>
<gene>
    <name evidence="13" type="ORF">SteCoe_17198</name>
</gene>
<dbReference type="InterPro" id="IPR003960">
    <property type="entry name" value="ATPase_AAA_CS"/>
</dbReference>
<dbReference type="InterPro" id="IPR027417">
    <property type="entry name" value="P-loop_NTPase"/>
</dbReference>
<evidence type="ECO:0000256" key="4">
    <source>
        <dbReference type="ARBA" id="ARBA00022670"/>
    </source>
</evidence>
<evidence type="ECO:0000313" key="13">
    <source>
        <dbReference type="EMBL" id="OMJ82179.1"/>
    </source>
</evidence>
<dbReference type="InterPro" id="IPR003593">
    <property type="entry name" value="AAA+_ATPase"/>
</dbReference>
<dbReference type="AlphaFoldDB" id="A0A1R2BZL0"/>
<evidence type="ECO:0000256" key="2">
    <source>
        <dbReference type="ARBA" id="ARBA00010044"/>
    </source>
</evidence>
<comment type="similarity">
    <text evidence="11">Belongs to the AAA ATPase family.</text>
</comment>
<dbReference type="EMBL" id="MPUH01000350">
    <property type="protein sequence ID" value="OMJ82179.1"/>
    <property type="molecule type" value="Genomic_DNA"/>
</dbReference>
<dbReference type="CDD" id="cd19501">
    <property type="entry name" value="RecA-like_FtsH"/>
    <property type="match status" value="1"/>
</dbReference>
<organism evidence="13 14">
    <name type="scientific">Stentor coeruleus</name>
    <dbReference type="NCBI Taxonomy" id="5963"/>
    <lineage>
        <taxon>Eukaryota</taxon>
        <taxon>Sar</taxon>
        <taxon>Alveolata</taxon>
        <taxon>Ciliophora</taxon>
        <taxon>Postciliodesmatophora</taxon>
        <taxon>Heterotrichea</taxon>
        <taxon>Heterotrichida</taxon>
        <taxon>Stentoridae</taxon>
        <taxon>Stentor</taxon>
    </lineage>
</organism>
<name>A0A1R2BZL0_9CILI</name>
<evidence type="ECO:0000313" key="14">
    <source>
        <dbReference type="Proteomes" id="UP000187209"/>
    </source>
</evidence>
<accession>A0A1R2BZL0</accession>
<evidence type="ECO:0000259" key="12">
    <source>
        <dbReference type="SMART" id="SM00382"/>
    </source>
</evidence>
<evidence type="ECO:0000256" key="5">
    <source>
        <dbReference type="ARBA" id="ARBA00022723"/>
    </source>
</evidence>
<dbReference type="GO" id="GO:0005524">
    <property type="term" value="F:ATP binding"/>
    <property type="evidence" value="ECO:0007669"/>
    <property type="project" value="UniProtKB-KW"/>
</dbReference>
<dbReference type="GO" id="GO:0005739">
    <property type="term" value="C:mitochondrion"/>
    <property type="evidence" value="ECO:0007669"/>
    <property type="project" value="TreeGrafter"/>
</dbReference>
<dbReference type="SMART" id="SM00382">
    <property type="entry name" value="AAA"/>
    <property type="match status" value="1"/>
</dbReference>
<dbReference type="PANTHER" id="PTHR23076">
    <property type="entry name" value="METALLOPROTEASE M41 FTSH"/>
    <property type="match status" value="1"/>
</dbReference>
<evidence type="ECO:0000256" key="9">
    <source>
        <dbReference type="ARBA" id="ARBA00022840"/>
    </source>
</evidence>
<dbReference type="GO" id="GO:0046872">
    <property type="term" value="F:metal ion binding"/>
    <property type="evidence" value="ECO:0007669"/>
    <property type="project" value="UniProtKB-KW"/>
</dbReference>
<evidence type="ECO:0000256" key="11">
    <source>
        <dbReference type="RuleBase" id="RU003651"/>
    </source>
</evidence>
<dbReference type="Pfam" id="PF17862">
    <property type="entry name" value="AAA_lid_3"/>
    <property type="match status" value="1"/>
</dbReference>
<keyword evidence="4" id="KW-0645">Protease</keyword>
<dbReference type="GO" id="GO:0004222">
    <property type="term" value="F:metalloendopeptidase activity"/>
    <property type="evidence" value="ECO:0007669"/>
    <property type="project" value="InterPro"/>
</dbReference>
<dbReference type="GO" id="GO:0004176">
    <property type="term" value="F:ATP-dependent peptidase activity"/>
    <property type="evidence" value="ECO:0007669"/>
    <property type="project" value="InterPro"/>
</dbReference>
<evidence type="ECO:0000256" key="6">
    <source>
        <dbReference type="ARBA" id="ARBA00022741"/>
    </source>
</evidence>
<keyword evidence="5" id="KW-0479">Metal-binding</keyword>
<evidence type="ECO:0000256" key="7">
    <source>
        <dbReference type="ARBA" id="ARBA00022801"/>
    </source>
</evidence>
<reference evidence="13 14" key="1">
    <citation type="submission" date="2016-11" db="EMBL/GenBank/DDBJ databases">
        <title>The macronuclear genome of Stentor coeruleus: a giant cell with tiny introns.</title>
        <authorList>
            <person name="Slabodnick M."/>
            <person name="Ruby J.G."/>
            <person name="Reiff S.B."/>
            <person name="Swart E.C."/>
            <person name="Gosai S."/>
            <person name="Prabakaran S."/>
            <person name="Witkowska E."/>
            <person name="Larue G.E."/>
            <person name="Fisher S."/>
            <person name="Freeman R.M."/>
            <person name="Gunawardena J."/>
            <person name="Chu W."/>
            <person name="Stover N.A."/>
            <person name="Gregory B.D."/>
            <person name="Nowacki M."/>
            <person name="Derisi J."/>
            <person name="Roy S.W."/>
            <person name="Marshall W.F."/>
            <person name="Sood P."/>
        </authorList>
    </citation>
    <scope>NUCLEOTIDE SEQUENCE [LARGE SCALE GENOMIC DNA]</scope>
    <source>
        <strain evidence="13">WM001</strain>
    </source>
</reference>
<dbReference type="OrthoDB" id="1413014at2759"/>
<dbReference type="Gene3D" id="3.40.50.300">
    <property type="entry name" value="P-loop containing nucleotide triphosphate hydrolases"/>
    <property type="match status" value="1"/>
</dbReference>
<comment type="similarity">
    <text evidence="2">In the C-terminal section; belongs to the peptidase M41 family.</text>
</comment>
<keyword evidence="10" id="KW-0482">Metalloprotease</keyword>
<keyword evidence="14" id="KW-1185">Reference proteome</keyword>
<dbReference type="Pfam" id="PF00004">
    <property type="entry name" value="AAA"/>
    <property type="match status" value="1"/>
</dbReference>
<keyword evidence="6 11" id="KW-0547">Nucleotide-binding</keyword>